<dbReference type="EMBL" id="CAJVPY010067791">
    <property type="protein sequence ID" value="CAG8826327.1"/>
    <property type="molecule type" value="Genomic_DNA"/>
</dbReference>
<reference evidence="1" key="1">
    <citation type="submission" date="2021-06" db="EMBL/GenBank/DDBJ databases">
        <authorList>
            <person name="Kallberg Y."/>
            <person name="Tangrot J."/>
            <person name="Rosling A."/>
        </authorList>
    </citation>
    <scope>NUCLEOTIDE SEQUENCE</scope>
    <source>
        <strain evidence="1">MA453B</strain>
    </source>
</reference>
<accession>A0A9N9KFR2</accession>
<protein>
    <submittedName>
        <fullName evidence="1">12778_t:CDS:1</fullName>
    </submittedName>
</protein>
<proteinExistence type="predicted"/>
<dbReference type="OrthoDB" id="2432175at2759"/>
<comment type="caution">
    <text evidence="1">The sequence shown here is derived from an EMBL/GenBank/DDBJ whole genome shotgun (WGS) entry which is preliminary data.</text>
</comment>
<name>A0A9N9KFR2_9GLOM</name>
<organism evidence="1 2">
    <name type="scientific">Dentiscutata erythropus</name>
    <dbReference type="NCBI Taxonomy" id="1348616"/>
    <lineage>
        <taxon>Eukaryota</taxon>
        <taxon>Fungi</taxon>
        <taxon>Fungi incertae sedis</taxon>
        <taxon>Mucoromycota</taxon>
        <taxon>Glomeromycotina</taxon>
        <taxon>Glomeromycetes</taxon>
        <taxon>Diversisporales</taxon>
        <taxon>Gigasporaceae</taxon>
        <taxon>Dentiscutata</taxon>
    </lineage>
</organism>
<feature type="non-terminal residue" evidence="1">
    <location>
        <position position="72"/>
    </location>
</feature>
<keyword evidence="2" id="KW-1185">Reference proteome</keyword>
<sequence length="72" mass="8353">LYKWPDGDGGSTTEISKSDLHHAILCIKERKDSTLILKYLIDYYADNTKEYNNHGWMFTVSEAIPLLYDNNL</sequence>
<evidence type="ECO:0000313" key="2">
    <source>
        <dbReference type="Proteomes" id="UP000789405"/>
    </source>
</evidence>
<dbReference type="Proteomes" id="UP000789405">
    <property type="component" value="Unassembled WGS sequence"/>
</dbReference>
<dbReference type="AlphaFoldDB" id="A0A9N9KFR2"/>
<gene>
    <name evidence="1" type="ORF">DERYTH_LOCUS28057</name>
</gene>
<evidence type="ECO:0000313" key="1">
    <source>
        <dbReference type="EMBL" id="CAG8826327.1"/>
    </source>
</evidence>
<feature type="non-terminal residue" evidence="1">
    <location>
        <position position="1"/>
    </location>
</feature>